<evidence type="ECO:0000313" key="4">
    <source>
        <dbReference type="EMBL" id="SHK58791.1"/>
    </source>
</evidence>
<feature type="signal peptide" evidence="2">
    <location>
        <begin position="1"/>
        <end position="20"/>
    </location>
</feature>
<accession>A0A1M6TP69</accession>
<gene>
    <name evidence="4" type="ORF">SAMN05216463_106131</name>
</gene>
<dbReference type="InterPro" id="IPR008929">
    <property type="entry name" value="Chondroitin_lyas"/>
</dbReference>
<dbReference type="GO" id="GO:0030313">
    <property type="term" value="C:cell envelope"/>
    <property type="evidence" value="ECO:0007669"/>
    <property type="project" value="UniProtKB-SubCell"/>
</dbReference>
<dbReference type="EMBL" id="FRBD01000006">
    <property type="protein sequence ID" value="SHK58791.1"/>
    <property type="molecule type" value="Genomic_DNA"/>
</dbReference>
<protein>
    <submittedName>
        <fullName evidence="4">Heparinase II/III-like protein</fullName>
    </submittedName>
</protein>
<keyword evidence="2" id="KW-0732">Signal</keyword>
<dbReference type="RefSeq" id="WP_073206691.1">
    <property type="nucleotide sequence ID" value="NZ_FRBD01000006.1"/>
</dbReference>
<evidence type="ECO:0000259" key="3">
    <source>
        <dbReference type="Pfam" id="PF07940"/>
    </source>
</evidence>
<dbReference type="GO" id="GO:0016829">
    <property type="term" value="F:lyase activity"/>
    <property type="evidence" value="ECO:0007669"/>
    <property type="project" value="InterPro"/>
</dbReference>
<dbReference type="InterPro" id="IPR012480">
    <property type="entry name" value="Hepar_II_III_C"/>
</dbReference>
<name>A0A1M6TP69_XYLRU</name>
<evidence type="ECO:0000256" key="1">
    <source>
        <dbReference type="ARBA" id="ARBA00004196"/>
    </source>
</evidence>
<feature type="chain" id="PRO_5012816468" evidence="2">
    <location>
        <begin position="21"/>
        <end position="588"/>
    </location>
</feature>
<comment type="subcellular location">
    <subcellularLocation>
        <location evidence="1">Cell envelope</location>
    </subcellularLocation>
</comment>
<dbReference type="Gene3D" id="2.70.98.70">
    <property type="match status" value="1"/>
</dbReference>
<sequence length="588" mass="67447">MNKKILLLFACLASVLTASSQQSSLLPKADDAFWRDSIPMEMRQSYIEYGEQYLGHSWTVLPWTVFAENKINGNRVNYEKICFEKRRQLAALVMAEIMEGKGRFTNDIINGMGSFCEETWWGIPAHYGKRIPLTRLQEVDLFNAETASLIVWTRYMLEKQFDTFSPDLCKRIDREIEQRILIPAVANNYWWKTAGMNWNPWICSNWLTCVLICEKDETRKAEAIAQIKKATQAFIDAYPEDGGCDEGPGYWDRAAASMFEVMRLLNYGADNPKVRKMAAYAYKTYIGNDYCVNFADAHENKAIQQVNIVYPFGLWLGDKTMREFGAYLGRQKHVLNKPAALYDKSGNFPTLGRELMFLRHIRAFIAEKPHEPLLKDVWLPDLQIMTARRSQLFVAMKGGHNGESHNHNDVGSFIVYANNEPLFIDPGVGEYTAKTFGKDRYNIWTMQSQYHNLPQINGVDQKDGKKYSAKVISHKDGVLCLDIADAYPTEAKVNTWKRTISTGKSAITVTEEYQLANYSQPTRIMLITLDPDAVKRIHYNTNELSASVEDISHLLDPLLQDIWGKKMYRIVLTVKSTKTNNKIKYSIQ</sequence>
<dbReference type="Gene3D" id="1.50.10.100">
    <property type="entry name" value="Chondroitin AC/alginate lyase"/>
    <property type="match status" value="1"/>
</dbReference>
<dbReference type="SUPFAM" id="SSF48230">
    <property type="entry name" value="Chondroitin AC/alginate lyase"/>
    <property type="match status" value="1"/>
</dbReference>
<evidence type="ECO:0000256" key="2">
    <source>
        <dbReference type="SAM" id="SignalP"/>
    </source>
</evidence>
<dbReference type="Proteomes" id="UP000184130">
    <property type="component" value="Unassembled WGS sequence"/>
</dbReference>
<dbReference type="AlphaFoldDB" id="A0A1M6TP69"/>
<organism evidence="4 5">
    <name type="scientific">Xylanibacter ruminicola</name>
    <name type="common">Prevotella ruminicola</name>
    <dbReference type="NCBI Taxonomy" id="839"/>
    <lineage>
        <taxon>Bacteria</taxon>
        <taxon>Pseudomonadati</taxon>
        <taxon>Bacteroidota</taxon>
        <taxon>Bacteroidia</taxon>
        <taxon>Bacteroidales</taxon>
        <taxon>Prevotellaceae</taxon>
        <taxon>Xylanibacter</taxon>
    </lineage>
</organism>
<feature type="domain" description="Heparinase II/III-like C-terminal" evidence="3">
    <location>
        <begin position="379"/>
        <end position="510"/>
    </location>
</feature>
<dbReference type="Pfam" id="PF07940">
    <property type="entry name" value="Hepar_II_III_C"/>
    <property type="match status" value="1"/>
</dbReference>
<proteinExistence type="predicted"/>
<reference evidence="4 5" key="1">
    <citation type="submission" date="2016-11" db="EMBL/GenBank/DDBJ databases">
        <authorList>
            <person name="Jaros S."/>
            <person name="Januszkiewicz K."/>
            <person name="Wedrychowicz H."/>
        </authorList>
    </citation>
    <scope>NUCLEOTIDE SEQUENCE [LARGE SCALE GENOMIC DNA]</scope>
    <source>
        <strain evidence="4 5">KHT3</strain>
    </source>
</reference>
<evidence type="ECO:0000313" key="5">
    <source>
        <dbReference type="Proteomes" id="UP000184130"/>
    </source>
</evidence>